<sequence length="239" mass="26355">GTLAEKIRAGGAGIPAFFTPTGFGTLIQQGGAPIKYDKTSRKPIIESPLKEIRIYNDRQYVLEDAIVGDFALVKAWKADRLGNLIFKKSARNFNSTMCKAAKCTIAEVEEIVEVGDLKPDEIHIPNIFVHRIIKGNQYEKRIERRTVRKRDSLSAGGQPSSSKKKKDDAARERIIRRAALEFTDGMYANLGIGIPMLASNFIPNGLTVHLQSENGILGLGPFPYEGEEDPDLINAGKET</sequence>
<accession>A0A820HK47</accession>
<organism evidence="2 3">
    <name type="scientific">Adineta steineri</name>
    <dbReference type="NCBI Taxonomy" id="433720"/>
    <lineage>
        <taxon>Eukaryota</taxon>
        <taxon>Metazoa</taxon>
        <taxon>Spiralia</taxon>
        <taxon>Gnathifera</taxon>
        <taxon>Rotifera</taxon>
        <taxon>Eurotatoria</taxon>
        <taxon>Bdelloidea</taxon>
        <taxon>Adinetida</taxon>
        <taxon>Adinetidae</taxon>
        <taxon>Adineta</taxon>
    </lineage>
</organism>
<dbReference type="PANTHER" id="PTHR13707:SF23">
    <property type="entry name" value="SUCCINYL-COA:3-KETOACID-COENZYME A TRANSFERASE"/>
    <property type="match status" value="1"/>
</dbReference>
<gene>
    <name evidence="2" type="ORF">OKA104_LOCUS46029</name>
</gene>
<dbReference type="PROSITE" id="PS01274">
    <property type="entry name" value="COA_TRANSF_2"/>
    <property type="match status" value="1"/>
</dbReference>
<feature type="non-terminal residue" evidence="2">
    <location>
        <position position="239"/>
    </location>
</feature>
<dbReference type="EMBL" id="CAJOAY010016134">
    <property type="protein sequence ID" value="CAF4297365.1"/>
    <property type="molecule type" value="Genomic_DNA"/>
</dbReference>
<dbReference type="Proteomes" id="UP000663881">
    <property type="component" value="Unassembled WGS sequence"/>
</dbReference>
<dbReference type="GO" id="GO:0008260">
    <property type="term" value="F:succinyl-CoA:3-oxo-acid CoA-transferase activity"/>
    <property type="evidence" value="ECO:0007669"/>
    <property type="project" value="TreeGrafter"/>
</dbReference>
<dbReference type="SUPFAM" id="SSF100950">
    <property type="entry name" value="NagB/RpiA/CoA transferase-like"/>
    <property type="match status" value="1"/>
</dbReference>
<dbReference type="SMART" id="SM00882">
    <property type="entry name" value="CoA_trans"/>
    <property type="match status" value="1"/>
</dbReference>
<protein>
    <recommendedName>
        <fullName evidence="4">3-oxoacid CoA-transferase</fullName>
    </recommendedName>
</protein>
<evidence type="ECO:0000313" key="3">
    <source>
        <dbReference type="Proteomes" id="UP000663881"/>
    </source>
</evidence>
<feature type="non-terminal residue" evidence="2">
    <location>
        <position position="1"/>
    </location>
</feature>
<dbReference type="GO" id="GO:0005739">
    <property type="term" value="C:mitochondrion"/>
    <property type="evidence" value="ECO:0007669"/>
    <property type="project" value="TreeGrafter"/>
</dbReference>
<reference evidence="2" key="1">
    <citation type="submission" date="2021-02" db="EMBL/GenBank/DDBJ databases">
        <authorList>
            <person name="Nowell W R."/>
        </authorList>
    </citation>
    <scope>NUCLEOTIDE SEQUENCE</scope>
</reference>
<dbReference type="InterPro" id="IPR004164">
    <property type="entry name" value="CoA_transf_AS"/>
</dbReference>
<comment type="caution">
    <text evidence="2">The sequence shown here is derived from an EMBL/GenBank/DDBJ whole genome shotgun (WGS) entry which is preliminary data.</text>
</comment>
<dbReference type="AlphaFoldDB" id="A0A820HK47"/>
<dbReference type="InterPro" id="IPR004165">
    <property type="entry name" value="CoA_trans_fam_I"/>
</dbReference>
<dbReference type="Gene3D" id="3.40.1080.10">
    <property type="entry name" value="Glutaconate Coenzyme A-transferase"/>
    <property type="match status" value="2"/>
</dbReference>
<proteinExistence type="predicted"/>
<dbReference type="Pfam" id="PF01144">
    <property type="entry name" value="CoA_trans"/>
    <property type="match status" value="2"/>
</dbReference>
<dbReference type="InterPro" id="IPR037171">
    <property type="entry name" value="NagB/RpiA_transferase-like"/>
</dbReference>
<evidence type="ECO:0008006" key="4">
    <source>
        <dbReference type="Google" id="ProtNLM"/>
    </source>
</evidence>
<evidence type="ECO:0000313" key="2">
    <source>
        <dbReference type="EMBL" id="CAF4297365.1"/>
    </source>
</evidence>
<name>A0A820HK47_9BILA</name>
<feature type="region of interest" description="Disordered" evidence="1">
    <location>
        <begin position="147"/>
        <end position="170"/>
    </location>
</feature>
<dbReference type="PANTHER" id="PTHR13707">
    <property type="entry name" value="KETOACID-COENZYME A TRANSFERASE"/>
    <property type="match status" value="1"/>
</dbReference>
<evidence type="ECO:0000256" key="1">
    <source>
        <dbReference type="SAM" id="MobiDB-lite"/>
    </source>
</evidence>